<dbReference type="CDD" id="cd09272">
    <property type="entry name" value="RNase_HI_RT_Ty1"/>
    <property type="match status" value="1"/>
</dbReference>
<feature type="non-terminal residue" evidence="1">
    <location>
        <position position="1"/>
    </location>
</feature>
<name>T1B5T9_9ZZZZ</name>
<gene>
    <name evidence="1" type="ORF">B1A_14087</name>
</gene>
<dbReference type="EMBL" id="AUZX01010330">
    <property type="protein sequence ID" value="EQD48319.1"/>
    <property type="molecule type" value="Genomic_DNA"/>
</dbReference>
<dbReference type="AlphaFoldDB" id="T1B5T9"/>
<reference evidence="1" key="1">
    <citation type="submission" date="2013-08" db="EMBL/GenBank/DDBJ databases">
        <authorList>
            <person name="Mendez C."/>
            <person name="Richter M."/>
            <person name="Ferrer M."/>
            <person name="Sanchez J."/>
        </authorList>
    </citation>
    <scope>NUCLEOTIDE SEQUENCE</scope>
</reference>
<evidence type="ECO:0000313" key="1">
    <source>
        <dbReference type="EMBL" id="EQD48319.1"/>
    </source>
</evidence>
<accession>T1B5T9</accession>
<protein>
    <submittedName>
        <fullName evidence="1">Polyprotein</fullName>
    </submittedName>
</protein>
<organism evidence="1">
    <name type="scientific">mine drainage metagenome</name>
    <dbReference type="NCBI Taxonomy" id="410659"/>
    <lineage>
        <taxon>unclassified sequences</taxon>
        <taxon>metagenomes</taxon>
        <taxon>ecological metagenomes</taxon>
    </lineage>
</organism>
<reference evidence="1" key="2">
    <citation type="journal article" date="2014" name="ISME J.">
        <title>Microbial stratification in low pH oxic and suboxic macroscopic growths along an acid mine drainage.</title>
        <authorList>
            <person name="Mendez-Garcia C."/>
            <person name="Mesa V."/>
            <person name="Sprenger R.R."/>
            <person name="Richter M."/>
            <person name="Diez M.S."/>
            <person name="Solano J."/>
            <person name="Bargiela R."/>
            <person name="Golyshina O.V."/>
            <person name="Manteca A."/>
            <person name="Ramos J.L."/>
            <person name="Gallego J.R."/>
            <person name="Llorente I."/>
            <person name="Martins Dos Santos V.A."/>
            <person name="Jensen O.N."/>
            <person name="Pelaez A.I."/>
            <person name="Sanchez J."/>
            <person name="Ferrer M."/>
        </authorList>
    </citation>
    <scope>NUCLEOTIDE SEQUENCE</scope>
</reference>
<dbReference type="PANTHER" id="PTHR11439:SF463">
    <property type="entry name" value="REVERSE TRANSCRIPTASE TY1_COPIA-TYPE DOMAIN-CONTAINING PROTEIN"/>
    <property type="match status" value="1"/>
</dbReference>
<dbReference type="PANTHER" id="PTHR11439">
    <property type="entry name" value="GAG-POL-RELATED RETROTRANSPOSON"/>
    <property type="match status" value="1"/>
</dbReference>
<feature type="non-terminal residue" evidence="1">
    <location>
        <position position="162"/>
    </location>
</feature>
<sequence>SYLSRHLHQPTTRLLYYCKLVLRYVRTTKDKRLYLGNLDGTSLVAYADANFAPSGDRKSQSGGLVKLAGSSISWSSKKQKTVSQSTAEAEYIALADVCNEVLWLQKLMEELAVSVEFPTVIYEDNQPTISVVKNQKGSKVSRHIDTRYQAIEDYMLKGYVDV</sequence>
<comment type="caution">
    <text evidence="1">The sequence shown here is derived from an EMBL/GenBank/DDBJ whole genome shotgun (WGS) entry which is preliminary data.</text>
</comment>
<proteinExistence type="predicted"/>